<accession>A0A4Z2ET72</accession>
<dbReference type="Proteomes" id="UP000314294">
    <property type="component" value="Unassembled WGS sequence"/>
</dbReference>
<evidence type="ECO:0000313" key="3">
    <source>
        <dbReference type="Proteomes" id="UP000314294"/>
    </source>
</evidence>
<feature type="compositionally biased region" description="Polar residues" evidence="1">
    <location>
        <begin position="105"/>
        <end position="118"/>
    </location>
</feature>
<protein>
    <submittedName>
        <fullName evidence="2">Uncharacterized protein</fullName>
    </submittedName>
</protein>
<name>A0A4Z2ET72_9TELE</name>
<gene>
    <name evidence="2" type="ORF">EYF80_057863</name>
</gene>
<evidence type="ECO:0000256" key="1">
    <source>
        <dbReference type="SAM" id="MobiDB-lite"/>
    </source>
</evidence>
<keyword evidence="3" id="KW-1185">Reference proteome</keyword>
<feature type="region of interest" description="Disordered" evidence="1">
    <location>
        <begin position="91"/>
        <end position="140"/>
    </location>
</feature>
<reference evidence="2 3" key="1">
    <citation type="submission" date="2019-03" db="EMBL/GenBank/DDBJ databases">
        <title>First draft genome of Liparis tanakae, snailfish: a comprehensive survey of snailfish specific genes.</title>
        <authorList>
            <person name="Kim W."/>
            <person name="Song I."/>
            <person name="Jeong J.-H."/>
            <person name="Kim D."/>
            <person name="Kim S."/>
            <person name="Ryu S."/>
            <person name="Song J.Y."/>
            <person name="Lee S.K."/>
        </authorList>
    </citation>
    <scope>NUCLEOTIDE SEQUENCE [LARGE SCALE GENOMIC DNA]</scope>
    <source>
        <tissue evidence="2">Muscle</tissue>
    </source>
</reference>
<organism evidence="2 3">
    <name type="scientific">Liparis tanakae</name>
    <name type="common">Tanaka's snailfish</name>
    <dbReference type="NCBI Taxonomy" id="230148"/>
    <lineage>
        <taxon>Eukaryota</taxon>
        <taxon>Metazoa</taxon>
        <taxon>Chordata</taxon>
        <taxon>Craniata</taxon>
        <taxon>Vertebrata</taxon>
        <taxon>Euteleostomi</taxon>
        <taxon>Actinopterygii</taxon>
        <taxon>Neopterygii</taxon>
        <taxon>Teleostei</taxon>
        <taxon>Neoteleostei</taxon>
        <taxon>Acanthomorphata</taxon>
        <taxon>Eupercaria</taxon>
        <taxon>Perciformes</taxon>
        <taxon>Cottioidei</taxon>
        <taxon>Cottales</taxon>
        <taxon>Liparidae</taxon>
        <taxon>Liparis</taxon>
    </lineage>
</organism>
<sequence length="173" mass="19160">MEGRREEQLERRKRFIHLSLSPTALAHAEEQDSLNNTQHNGPPRKCENNVEMAFRKDAASAVRWQLPSVSALGYFPALCKCDWLADANSHSTEETSHSSGVPDSDGSSITRAANTHYTPITDHHSNSGSGTQCRGGGRRRGAAAHRLRARFYTRNNFCSCVEDATQHATHAKM</sequence>
<comment type="caution">
    <text evidence="2">The sequence shown here is derived from an EMBL/GenBank/DDBJ whole genome shotgun (WGS) entry which is preliminary data.</text>
</comment>
<dbReference type="AlphaFoldDB" id="A0A4Z2ET72"/>
<proteinExistence type="predicted"/>
<evidence type="ECO:0000313" key="2">
    <source>
        <dbReference type="EMBL" id="TNN31978.1"/>
    </source>
</evidence>
<dbReference type="EMBL" id="SRLO01003010">
    <property type="protein sequence ID" value="TNN31978.1"/>
    <property type="molecule type" value="Genomic_DNA"/>
</dbReference>